<name>A0A084VU87_ANOSI</name>
<proteinExistence type="predicted"/>
<evidence type="ECO:0000313" key="4">
    <source>
        <dbReference type="Proteomes" id="UP000030765"/>
    </source>
</evidence>
<organism evidence="2">
    <name type="scientific">Anopheles sinensis</name>
    <name type="common">Mosquito</name>
    <dbReference type="NCBI Taxonomy" id="74873"/>
    <lineage>
        <taxon>Eukaryota</taxon>
        <taxon>Metazoa</taxon>
        <taxon>Ecdysozoa</taxon>
        <taxon>Arthropoda</taxon>
        <taxon>Hexapoda</taxon>
        <taxon>Insecta</taxon>
        <taxon>Pterygota</taxon>
        <taxon>Neoptera</taxon>
        <taxon>Endopterygota</taxon>
        <taxon>Diptera</taxon>
        <taxon>Nematocera</taxon>
        <taxon>Culicoidea</taxon>
        <taxon>Culicidae</taxon>
        <taxon>Anophelinae</taxon>
        <taxon>Anopheles</taxon>
    </lineage>
</organism>
<gene>
    <name evidence="2" type="ORF">ZHAS_00009165</name>
</gene>
<evidence type="ECO:0000313" key="2">
    <source>
        <dbReference type="EMBL" id="KFB41531.1"/>
    </source>
</evidence>
<dbReference type="EMBL" id="ATLV01016700">
    <property type="status" value="NOT_ANNOTATED_CDS"/>
    <property type="molecule type" value="Genomic_DNA"/>
</dbReference>
<reference evidence="2 4" key="1">
    <citation type="journal article" date="2014" name="BMC Genomics">
        <title>Genome sequence of Anopheles sinensis provides insight into genetics basis of mosquito competence for malaria parasites.</title>
        <authorList>
            <person name="Zhou D."/>
            <person name="Zhang D."/>
            <person name="Ding G."/>
            <person name="Shi L."/>
            <person name="Hou Q."/>
            <person name="Ye Y."/>
            <person name="Xu Y."/>
            <person name="Zhou H."/>
            <person name="Xiong C."/>
            <person name="Li S."/>
            <person name="Yu J."/>
            <person name="Hong S."/>
            <person name="Yu X."/>
            <person name="Zou P."/>
            <person name="Chen C."/>
            <person name="Chang X."/>
            <person name="Wang W."/>
            <person name="Lv Y."/>
            <person name="Sun Y."/>
            <person name="Ma L."/>
            <person name="Shen B."/>
            <person name="Zhu C."/>
        </authorList>
    </citation>
    <scope>NUCLEOTIDE SEQUENCE [LARGE SCALE GENOMIC DNA]</scope>
</reference>
<evidence type="ECO:0000313" key="3">
    <source>
        <dbReference type="EnsemblMetazoa" id="ASIC009165-PA"/>
    </source>
</evidence>
<evidence type="ECO:0000256" key="1">
    <source>
        <dbReference type="SAM" id="MobiDB-lite"/>
    </source>
</evidence>
<dbReference type="Proteomes" id="UP000030765">
    <property type="component" value="Unassembled WGS sequence"/>
</dbReference>
<sequence>MILHTEILAPSVRLCPPSHSPPLSLVAAFCGPSLAGGGDGGGGGVVRRKPTESRTGATPRKAALHSARNPG</sequence>
<protein>
    <submittedName>
        <fullName evidence="2 3">Uncharacterized protein</fullName>
    </submittedName>
</protein>
<dbReference type="AlphaFoldDB" id="A0A084VU87"/>
<keyword evidence="4" id="KW-1185">Reference proteome</keyword>
<dbReference type="EMBL" id="KE525103">
    <property type="protein sequence ID" value="KFB41531.1"/>
    <property type="molecule type" value="Genomic_DNA"/>
</dbReference>
<feature type="compositionally biased region" description="Gly residues" evidence="1">
    <location>
        <begin position="35"/>
        <end position="45"/>
    </location>
</feature>
<dbReference type="EnsemblMetazoa" id="ASIC009165-RA">
    <property type="protein sequence ID" value="ASIC009165-PA"/>
    <property type="gene ID" value="ASIC009165"/>
</dbReference>
<accession>A0A084VU87</accession>
<feature type="region of interest" description="Disordered" evidence="1">
    <location>
        <begin position="35"/>
        <end position="71"/>
    </location>
</feature>
<dbReference type="VEuPathDB" id="VectorBase:ASIC009165"/>
<reference evidence="3" key="2">
    <citation type="submission" date="2020-05" db="UniProtKB">
        <authorList>
            <consortium name="EnsemblMetazoa"/>
        </authorList>
    </citation>
    <scope>IDENTIFICATION</scope>
</reference>